<evidence type="ECO:0000259" key="13">
    <source>
        <dbReference type="Pfam" id="PF04118"/>
    </source>
</evidence>
<comment type="similarity">
    <text evidence="11">Belongs to the DOP1 family.</text>
</comment>
<feature type="transmembrane region" description="Helical" evidence="12">
    <location>
        <begin position="2034"/>
        <end position="2057"/>
    </location>
</feature>
<dbReference type="CDD" id="cd17483">
    <property type="entry name" value="MFS_Atg22_like"/>
    <property type="match status" value="1"/>
</dbReference>
<dbReference type="Pfam" id="PF04118">
    <property type="entry name" value="Dopey_N"/>
    <property type="match status" value="1"/>
</dbReference>
<dbReference type="GO" id="GO:0006895">
    <property type="term" value="P:Golgi to endosome transport"/>
    <property type="evidence" value="ECO:0007669"/>
    <property type="project" value="InterPro"/>
</dbReference>
<dbReference type="PANTHER" id="PTHR14042">
    <property type="entry name" value="DOPEY-RELATED"/>
    <property type="match status" value="1"/>
</dbReference>
<keyword evidence="4" id="KW-0813">Transport</keyword>
<feature type="transmembrane region" description="Helical" evidence="12">
    <location>
        <begin position="2103"/>
        <end position="2125"/>
    </location>
</feature>
<dbReference type="GO" id="GO:0005802">
    <property type="term" value="C:trans-Golgi network"/>
    <property type="evidence" value="ECO:0007669"/>
    <property type="project" value="TreeGrafter"/>
</dbReference>
<feature type="transmembrane region" description="Helical" evidence="12">
    <location>
        <begin position="1820"/>
        <end position="1843"/>
    </location>
</feature>
<keyword evidence="10 12" id="KW-0472">Membrane</keyword>
<dbReference type="GO" id="GO:0005829">
    <property type="term" value="C:cytosol"/>
    <property type="evidence" value="ECO:0007669"/>
    <property type="project" value="GOC"/>
</dbReference>
<evidence type="ECO:0000256" key="3">
    <source>
        <dbReference type="ARBA" id="ARBA00006978"/>
    </source>
</evidence>
<feature type="transmembrane region" description="Helical" evidence="12">
    <location>
        <begin position="1764"/>
        <end position="1783"/>
    </location>
</feature>
<evidence type="ECO:0000313" key="17">
    <source>
        <dbReference type="Proteomes" id="UP000663699"/>
    </source>
</evidence>
<feature type="transmembrane region" description="Helical" evidence="12">
    <location>
        <begin position="2137"/>
        <end position="2160"/>
    </location>
</feature>
<keyword evidence="5" id="KW-0926">Vacuole</keyword>
<dbReference type="InterPro" id="IPR044738">
    <property type="entry name" value="Atg22"/>
</dbReference>
<feature type="domain" description="DOP1-like C-terminal" evidence="15">
    <location>
        <begin position="1210"/>
        <end position="1646"/>
    </location>
</feature>
<dbReference type="InterPro" id="IPR056457">
    <property type="entry name" value="DOP1_C"/>
</dbReference>
<evidence type="ECO:0000256" key="8">
    <source>
        <dbReference type="ARBA" id="ARBA00023006"/>
    </source>
</evidence>
<proteinExistence type="inferred from homology"/>
<dbReference type="GO" id="GO:0015031">
    <property type="term" value="P:protein transport"/>
    <property type="evidence" value="ECO:0007669"/>
    <property type="project" value="UniProtKB-KW"/>
</dbReference>
<dbReference type="Pfam" id="PF24597">
    <property type="entry name" value="TPR_DOP1_M"/>
    <property type="match status" value="1"/>
</dbReference>
<dbReference type="OrthoDB" id="297643at2759"/>
<comment type="similarity">
    <text evidence="3">Belongs to the ATG22 family.</text>
</comment>
<feature type="transmembrane region" description="Helical" evidence="12">
    <location>
        <begin position="1912"/>
        <end position="1933"/>
    </location>
</feature>
<feature type="transmembrane region" description="Helical" evidence="12">
    <location>
        <begin position="1530"/>
        <end position="1551"/>
    </location>
</feature>
<feature type="domain" description="DOP1-like middle TPR" evidence="14">
    <location>
        <begin position="321"/>
        <end position="493"/>
    </location>
</feature>
<dbReference type="InterPro" id="IPR024671">
    <property type="entry name" value="Atg22-like"/>
</dbReference>
<dbReference type="SUPFAM" id="SSF103473">
    <property type="entry name" value="MFS general substrate transporter"/>
    <property type="match status" value="1"/>
</dbReference>
<feature type="transmembrane region" description="Helical" evidence="12">
    <location>
        <begin position="1939"/>
        <end position="1961"/>
    </location>
</feature>
<keyword evidence="7" id="KW-0029">Amino-acid transport</keyword>
<feature type="transmembrane region" description="Helical" evidence="12">
    <location>
        <begin position="1795"/>
        <end position="1814"/>
    </location>
</feature>
<evidence type="ECO:0000256" key="7">
    <source>
        <dbReference type="ARBA" id="ARBA00022970"/>
    </source>
</evidence>
<keyword evidence="9" id="KW-0333">Golgi apparatus</keyword>
<feature type="transmembrane region" description="Helical" evidence="12">
    <location>
        <begin position="2166"/>
        <end position="2187"/>
    </location>
</feature>
<evidence type="ECO:0000256" key="4">
    <source>
        <dbReference type="ARBA" id="ARBA00022448"/>
    </source>
</evidence>
<sequence>MEKNIIKQVPLHAKDSENSQKFKKYSGGLDKILQSFDGFEEWADYISFLSKLLKTLQAYPTFAVVPYQDLVACRLSQCLNPDLPSGVHQKTLEVYSYIFSLIGKKGLSESLPLWSSGLAHVMAFASTKIKPHYLELIERFYLPLGPDLRPCTKSLIISLLPGLEEESGEYFNEIFNVLDSIQQKLDDESFFWQCFWLCIITSPQQRQGALNYLSKRLPIFKGSSNNISPIIHPDSGLFIRAFSAGLNDEQLLICRGFLELLVQNVPLSSDIFRKNILPCDIELLIISAIRVVLGKELSLNRRVWSWFIGSDLEQNMDEISYFRNYVMDHMINSIKKYLTHYENDPIKLGEMFKILLSFMDRPSIGNIVVSEVFLSSIRAIYIYSAFSNDSLYNNALSSARNFFDSIDSKLIWSKILSLVDKRGVFDFLDYKFALYIISNFNIHEEDMVLFHIPLVLFIIISNIPDMSENITVEKTLFLITHKLLSYIPNNSSISNVLLDEYNVQDRVTLRDNIIEYYKDCSFVHNFEKLSREIVVDSIFYQLIDNIERCLDNNFYLFEVLSLIYEFIPKALQCSKAQKRRILDVIVFVVGLKELNFDHVYFIVKIIIVLLQRTWINVEDINTDDLLIPLVLYIWDCFSPGNSRHHIDASRLLWALHRTLDGSYIETIIVYAMNIRESSSTSCFKFTVLWKYSVEESLFVHVLGRPSLIMIGFLHSDDIHTKLIVKLLDIIITKLLSLQIICSPKDEVIEELEISLLQLKEIDDVLMLSYYISVCVEIIESGGIDFLDHAFTELLNVDIDRSKLLFKYCSTFPDMSYISILVKIATRVLYMIPESDFRNSKSIVIKLHFFASKLLYYIISKCNLFDDELVEVFLKRLIIKDFLFEYILDKYVLDVLYVILKRNINQYEISFKELFFNDARFSSIEERFIDHPEKLSICNILFMLVKFFVTRLSATNVPSNIEILIDFYKNCLGLFTNDIFQIFIPFIETLSGRINSSIVSLEVGFSESKMGSLSSYEVILHCFDALQCTISWAFENCDYKLKNFASRSSENVGFFGNVMSGVFSVEAPNSVDSFADTLNSILLCFHDVAKLTFYVWSWLEGNTIVVDLGKQETYKFINMRLKTASRQLLYVLYDTRPIETLESLISLINKADMKTEEFIFSFLSKFDDSRKHEIIPFLINSINSRTNPLSVTGKCKSSLVISLTPNSIFSFLTNFVEFSQTTFLKQNWPVCLAFLRDVVNNPQQYQMINICVLHFSTILIRKLSEMDLDNEKRVRKEMADIYLRILNFVVLKTSRSCDSPLFLDKNIDNQLSLDNYNNVEEKDSKLPNSANKSSKNNESIISSTFSSNELGCILFRYVIPSLSKIITDNEKILQACNMIMTSIVGFENKSSHSSRKYSENSLVLLAKLSEIPGSYKSWRKEVLDAFNDNSFFYISLNEALLWKPIIKQLYDNNKERLFEMLIRFPFYSATSIFVFRDSEILARKYQLKRLIFVLISSGKDKYADKIKDIENVVLENVRGELRRILRKEMFLLIRTLIVSMSSIHLTSLWAIILSELRYSFDDLLERDLPWDRELLDLLLDTCKLLDVILVIDPEDFLAYKWIFITDTIDAVYSYDKLKPVSLVDKLFHKIFTFLQKSSSTTELPETFVDTRNHNKRSPSLVFRTINDLDIPVLEERVGFTSKSNILGWYSCGFSNEVFSSVSITTFIPLLLEQLVRYSGILLSDKRTPCLSYDPFFAFNLFRVDKKPNLCVIYIHGIGWLDSYSFSLYVYSIASFFQVIVIVSISSLADYGKNRKILLLAFSIIGGISAISFIFINRGYLFASFLFVLSSICFSASIVLLNAFLPGLCRNHPSVLKERKILVSFYQSLLDDGFGKENISRSNHIYYDYLKTYDSHISSLISDLSSTFSSRGIAISYLGAIIFQIVSIMIILVFGSGIKSFQIIICATGFWWLVFTIPVALWLSSPHLPSLSKNKLGNYSIIGYILYSWKSSIQTFLDAQKYKKIMLFLVAWFFISDAYSSISSTTVLFVKSTLHVSPLGFILITFLSTLFGVIGAFFWPHIAHSLNFSLLQVLIFILFLSLFIPVYGILGLFPISIGLKRPIEIYILSMFFGFLCGGIQGYSRALFCKLCPENYETRFYALYSITEKCGSFFGPSLIGYIFHFTHNMRYSFIFLLIVIATSIFILFRLKISDK</sequence>
<dbReference type="GO" id="GO:0005774">
    <property type="term" value="C:vacuolar membrane"/>
    <property type="evidence" value="ECO:0007669"/>
    <property type="project" value="UniProtKB-SubCell"/>
</dbReference>
<dbReference type="InterPro" id="IPR007249">
    <property type="entry name" value="DOP1_N"/>
</dbReference>
<keyword evidence="12" id="KW-1133">Transmembrane helix</keyword>
<dbReference type="Pfam" id="PF24598">
    <property type="entry name" value="DOP1_C"/>
    <property type="match status" value="1"/>
</dbReference>
<evidence type="ECO:0000259" key="15">
    <source>
        <dbReference type="Pfam" id="PF24598"/>
    </source>
</evidence>
<evidence type="ECO:0000256" key="2">
    <source>
        <dbReference type="ARBA" id="ARBA00004395"/>
    </source>
</evidence>
<dbReference type="GO" id="GO:0006914">
    <property type="term" value="P:autophagy"/>
    <property type="evidence" value="ECO:0007669"/>
    <property type="project" value="UniProtKB-KW"/>
</dbReference>
<evidence type="ECO:0000256" key="6">
    <source>
        <dbReference type="ARBA" id="ARBA00022927"/>
    </source>
</evidence>
<dbReference type="InterPro" id="IPR040314">
    <property type="entry name" value="DOP1"/>
</dbReference>
<evidence type="ECO:0000256" key="9">
    <source>
        <dbReference type="ARBA" id="ARBA00023034"/>
    </source>
</evidence>
<dbReference type="GO" id="GO:0000139">
    <property type="term" value="C:Golgi membrane"/>
    <property type="evidence" value="ECO:0007669"/>
    <property type="project" value="UniProtKB-SubCell"/>
</dbReference>
<dbReference type="PANTHER" id="PTHR14042:SF24">
    <property type="entry name" value="PROTEIN DOPEY-1 HOMOLOG"/>
    <property type="match status" value="1"/>
</dbReference>
<evidence type="ECO:0000259" key="14">
    <source>
        <dbReference type="Pfam" id="PF24597"/>
    </source>
</evidence>
<evidence type="ECO:0000256" key="11">
    <source>
        <dbReference type="ARBA" id="ARBA00046326"/>
    </source>
</evidence>
<dbReference type="Proteomes" id="UP000663699">
    <property type="component" value="Chromosome 12"/>
</dbReference>
<name>A0A899G1Q4_9ASCO</name>
<dbReference type="GO" id="GO:0005768">
    <property type="term" value="C:endosome"/>
    <property type="evidence" value="ECO:0007669"/>
    <property type="project" value="TreeGrafter"/>
</dbReference>
<dbReference type="EMBL" id="CP054543">
    <property type="protein sequence ID" value="QSL66545.1"/>
    <property type="molecule type" value="Genomic_DNA"/>
</dbReference>
<evidence type="ECO:0000256" key="12">
    <source>
        <dbReference type="SAM" id="Phobius"/>
    </source>
</evidence>
<evidence type="ECO:0000256" key="5">
    <source>
        <dbReference type="ARBA" id="ARBA00022554"/>
    </source>
</evidence>
<feature type="domain" description="DOP1 N-terminal" evidence="13">
    <location>
        <begin position="20"/>
        <end position="311"/>
    </location>
</feature>
<reference evidence="16" key="1">
    <citation type="submission" date="2020-06" db="EMBL/GenBank/DDBJ databases">
        <title>Genomes of multiple members of Pneumocystis genus reveal paths to human pathogen Pneumocystis jirovecii.</title>
        <authorList>
            <person name="Cisse O.H."/>
            <person name="Ma L."/>
            <person name="Dekker J."/>
            <person name="Khil P."/>
            <person name="Jo J."/>
            <person name="Brenchley J."/>
            <person name="Blair R."/>
            <person name="Pahar B."/>
            <person name="Chabe M."/>
            <person name="Van Rompay K.A."/>
            <person name="Keesler R."/>
            <person name="Sukura A."/>
            <person name="Hirsch V."/>
            <person name="Kutty G."/>
            <person name="Liu Y."/>
            <person name="Peng L."/>
            <person name="Chen J."/>
            <person name="Song J."/>
            <person name="Weissenbacher-Lang C."/>
            <person name="Xu J."/>
            <person name="Upham N.S."/>
            <person name="Stajich J.E."/>
            <person name="Cuomo C.A."/>
            <person name="Cushion M.T."/>
            <person name="Kovacs J.A."/>
        </authorList>
    </citation>
    <scope>NUCLEOTIDE SEQUENCE</scope>
    <source>
        <strain evidence="16">2A</strain>
    </source>
</reference>
<keyword evidence="8" id="KW-0072">Autophagy</keyword>
<evidence type="ECO:0000313" key="16">
    <source>
        <dbReference type="EMBL" id="QSL66545.1"/>
    </source>
</evidence>
<keyword evidence="6" id="KW-0653">Protein transport</keyword>
<keyword evidence="17" id="KW-1185">Reference proteome</keyword>
<protein>
    <recommendedName>
        <fullName evidence="18">Dopey N-terminal domain-containing protein</fullName>
    </recommendedName>
</protein>
<organism evidence="16 17">
    <name type="scientific">Pneumocystis wakefieldiae</name>
    <dbReference type="NCBI Taxonomy" id="38082"/>
    <lineage>
        <taxon>Eukaryota</taxon>
        <taxon>Fungi</taxon>
        <taxon>Dikarya</taxon>
        <taxon>Ascomycota</taxon>
        <taxon>Taphrinomycotina</taxon>
        <taxon>Pneumocystomycetes</taxon>
        <taxon>Pneumocystaceae</taxon>
        <taxon>Pneumocystis</taxon>
    </lineage>
</organism>
<keyword evidence="12" id="KW-0812">Transmembrane</keyword>
<dbReference type="InterPro" id="IPR036259">
    <property type="entry name" value="MFS_trans_sf"/>
</dbReference>
<dbReference type="GO" id="GO:0032974">
    <property type="term" value="P:amino acid transmembrane export from vacuole"/>
    <property type="evidence" value="ECO:0007669"/>
    <property type="project" value="InterPro"/>
</dbReference>
<dbReference type="Gene3D" id="1.20.1250.20">
    <property type="entry name" value="MFS general substrate transporter like domains"/>
    <property type="match status" value="1"/>
</dbReference>
<gene>
    <name evidence="16" type="ORF">MERGE_000925</name>
</gene>
<accession>A0A899G1Q4</accession>
<dbReference type="InterPro" id="IPR056458">
    <property type="entry name" value="TPR_DOP1_M"/>
</dbReference>
<dbReference type="Pfam" id="PF11700">
    <property type="entry name" value="ATG22"/>
    <property type="match status" value="1"/>
</dbReference>
<feature type="transmembrane region" description="Helical" evidence="12">
    <location>
        <begin position="2069"/>
        <end position="2091"/>
    </location>
</feature>
<evidence type="ECO:0008006" key="18">
    <source>
        <dbReference type="Google" id="ProtNLM"/>
    </source>
</evidence>
<evidence type="ECO:0000256" key="1">
    <source>
        <dbReference type="ARBA" id="ARBA00004128"/>
    </source>
</evidence>
<comment type="subcellular location">
    <subcellularLocation>
        <location evidence="2">Golgi apparatus membrane</location>
        <topology evidence="2">Peripheral membrane protein</topology>
    </subcellularLocation>
    <subcellularLocation>
        <location evidence="1">Vacuole membrane</location>
        <topology evidence="1">Multi-pass membrane protein</topology>
    </subcellularLocation>
</comment>
<feature type="transmembrane region" description="Helical" evidence="12">
    <location>
        <begin position="2003"/>
        <end position="2028"/>
    </location>
</feature>
<evidence type="ECO:0000256" key="10">
    <source>
        <dbReference type="ARBA" id="ARBA00023136"/>
    </source>
</evidence>